<dbReference type="GO" id="GO:0042910">
    <property type="term" value="F:xenobiotic transmembrane transporter activity"/>
    <property type="evidence" value="ECO:0007669"/>
    <property type="project" value="TreeGrafter"/>
</dbReference>
<feature type="transmembrane region" description="Helical" evidence="1">
    <location>
        <begin position="940"/>
        <end position="963"/>
    </location>
</feature>
<dbReference type="PANTHER" id="PTHR32063:SF0">
    <property type="entry name" value="SWARMING MOTILITY PROTEIN SWRC"/>
    <property type="match status" value="1"/>
</dbReference>
<keyword evidence="1" id="KW-0812">Transmembrane</keyword>
<dbReference type="InterPro" id="IPR001036">
    <property type="entry name" value="Acrflvin-R"/>
</dbReference>
<feature type="transmembrane region" description="Helical" evidence="1">
    <location>
        <begin position="487"/>
        <end position="511"/>
    </location>
</feature>
<dbReference type="PANTHER" id="PTHR32063">
    <property type="match status" value="1"/>
</dbReference>
<protein>
    <recommendedName>
        <fullName evidence="4">SSD domain-containing protein</fullName>
    </recommendedName>
</protein>
<dbReference type="SUPFAM" id="SSF82866">
    <property type="entry name" value="Multidrug efflux transporter AcrB transmembrane domain"/>
    <property type="match status" value="2"/>
</dbReference>
<name>A0A1F4NPW7_UNCK3</name>
<dbReference type="Pfam" id="PF00873">
    <property type="entry name" value="ACR_tran"/>
    <property type="match status" value="1"/>
</dbReference>
<evidence type="ECO:0000313" key="3">
    <source>
        <dbReference type="Proteomes" id="UP000178085"/>
    </source>
</evidence>
<dbReference type="PRINTS" id="PR00702">
    <property type="entry name" value="ACRIFLAVINRP"/>
</dbReference>
<proteinExistence type="predicted"/>
<dbReference type="Gene3D" id="3.30.2090.10">
    <property type="entry name" value="Multidrug efflux transporter AcrB TolC docking domain, DN and DC subdomains"/>
    <property type="match status" value="2"/>
</dbReference>
<dbReference type="Gene3D" id="3.30.70.1430">
    <property type="entry name" value="Multidrug efflux transporter AcrB pore domain"/>
    <property type="match status" value="2"/>
</dbReference>
<feature type="transmembrane region" description="Helical" evidence="1">
    <location>
        <begin position="411"/>
        <end position="432"/>
    </location>
</feature>
<feature type="transmembrane region" description="Helical" evidence="1">
    <location>
        <begin position="385"/>
        <end position="405"/>
    </location>
</feature>
<feature type="transmembrane region" description="Helical" evidence="1">
    <location>
        <begin position="355"/>
        <end position="378"/>
    </location>
</feature>
<dbReference type="InterPro" id="IPR027463">
    <property type="entry name" value="AcrB_DN_DC_subdom"/>
</dbReference>
<feature type="transmembrane region" description="Helical" evidence="1">
    <location>
        <begin position="916"/>
        <end position="934"/>
    </location>
</feature>
<dbReference type="GO" id="GO:0005886">
    <property type="term" value="C:plasma membrane"/>
    <property type="evidence" value="ECO:0007669"/>
    <property type="project" value="TreeGrafter"/>
</dbReference>
<dbReference type="Proteomes" id="UP000178085">
    <property type="component" value="Unassembled WGS sequence"/>
</dbReference>
<sequence length="1072" mass="117548">MERPNNKLVNWIMSNPAILVLLFIAVIIGGIISGATLKREGFPSININLALISAPYPGASATQVEDQLLRPLEEAIAKVKSVTDYQTTASDSFGFAQVTLDDKVNVDDAIRDLTAKIDQTKFPDGVDKPQVNSIDASPYDFIIAIAGAKDDWDLYRKTKLVQDEIRLSPSVQNVEFANGLTPEIKIDFDQDKLNQAHLTRTQVEDAIKSAHLDIPIGSFYNSDQEHINLGITRSIDNLTQLQDLRLTPTIRLKDVANVFISLNNNNQYNRIGYRNNESDEELNISRALLLTIKSKPDVDLLNVDQELQDLYATFDAKPAFRDDFKLMQIYSQADATSNQLEEISKSVFGSSFPDWGVLGFVGYLFGGIWLVILLLLLFVNFRVAILAAISIPVSVGATLAWLMLAGIPLNIMVLFSMILAIGLIVDPTIVFLEAMQRYREQGYIGKDAAAKAVSTVGLGMSLAVFTNFVVFVPFGIVSGFFGQIIRFIPLTVIPAMIASLVVPVIFFVPFASKFLKPKQKINRETEPELIGVWDFSKWLGRVTMALLGPGTAKATLRVMIVLTAVALPIVVAGGLVQNDKIRFVQFANQPDGEYLQISATVNSQWSFDKAVQRVAVPIQDILVKQAEIENFSYIQQNGNSFTIWLQLFSAEYRKDHNLRTTEQLADDLNAYLKAMGWADIQATPIKEGPPTDSYPVKITLFDSDIDKLQTATEDVEGFLGSQSGVTKTQHSLTSTSTDGSVSLVLDKENLASNPFAIMMVAKSRLDTTDLGDLELNNTTYIIKSQMVPAVTSIEQITDLAVGATGRQVLRIKDVINGTVSKPPQTINRLNGRRYVEISARVDKDTDPLAVQKKLDDYLTDSKLNQLGLKNNATETTGSATFSIAKSFTELLVALAIALLITYLVLVGLFGSIWLPLIILFSIPLGLIGAFPAIATSTGQFGFLELLGIVAMAGIVVNVTILLVDFANQMKRAGQTPAQAIATAIAVRFRPILSTQMIAFGSLIPLATYSSFWRGLALVLVFGIITSGLLALITTPILYVWAQGRTRPQKSLEPSRTPTDELTAWLNSAEGQQ</sequence>
<keyword evidence="1" id="KW-0472">Membrane</keyword>
<feature type="transmembrane region" description="Helical" evidence="1">
    <location>
        <begin position="453"/>
        <end position="481"/>
    </location>
</feature>
<comment type="caution">
    <text evidence="2">The sequence shown here is derived from an EMBL/GenBank/DDBJ whole genome shotgun (WGS) entry which is preliminary data.</text>
</comment>
<feature type="transmembrane region" description="Helical" evidence="1">
    <location>
        <begin position="1015"/>
        <end position="1041"/>
    </location>
</feature>
<organism evidence="2 3">
    <name type="scientific">candidate division Kazan bacterium RIFCSPLOWO2_01_FULL_45_19</name>
    <dbReference type="NCBI Taxonomy" id="1798538"/>
    <lineage>
        <taxon>Bacteria</taxon>
        <taxon>Bacteria division Kazan-3B-28</taxon>
    </lineage>
</organism>
<dbReference type="AlphaFoldDB" id="A0A1F4NPW7"/>
<evidence type="ECO:0008006" key="4">
    <source>
        <dbReference type="Google" id="ProtNLM"/>
    </source>
</evidence>
<reference evidence="2 3" key="1">
    <citation type="journal article" date="2016" name="Nat. Commun.">
        <title>Thousands of microbial genomes shed light on interconnected biogeochemical processes in an aquifer system.</title>
        <authorList>
            <person name="Anantharaman K."/>
            <person name="Brown C.T."/>
            <person name="Hug L.A."/>
            <person name="Sharon I."/>
            <person name="Castelle C.J."/>
            <person name="Probst A.J."/>
            <person name="Thomas B.C."/>
            <person name="Singh A."/>
            <person name="Wilkins M.J."/>
            <person name="Karaoz U."/>
            <person name="Brodie E.L."/>
            <person name="Williams K.H."/>
            <person name="Hubbard S.S."/>
            <person name="Banfield J.F."/>
        </authorList>
    </citation>
    <scope>NUCLEOTIDE SEQUENCE [LARGE SCALE GENOMIC DNA]</scope>
</reference>
<keyword evidence="1" id="KW-1133">Transmembrane helix</keyword>
<dbReference type="SUPFAM" id="SSF82693">
    <property type="entry name" value="Multidrug efflux transporter AcrB pore domain, PN1, PN2, PC1 and PC2 subdomains"/>
    <property type="match status" value="1"/>
</dbReference>
<dbReference type="SUPFAM" id="SSF82714">
    <property type="entry name" value="Multidrug efflux transporter AcrB TolC docking domain, DN and DC subdomains"/>
    <property type="match status" value="1"/>
</dbReference>
<dbReference type="Gene3D" id="3.30.70.1320">
    <property type="entry name" value="Multidrug efflux transporter AcrB pore domain like"/>
    <property type="match status" value="1"/>
</dbReference>
<feature type="transmembrane region" description="Helical" evidence="1">
    <location>
        <begin position="984"/>
        <end position="1003"/>
    </location>
</feature>
<dbReference type="Gene3D" id="3.30.70.1440">
    <property type="entry name" value="Multidrug efflux transporter AcrB pore domain"/>
    <property type="match status" value="1"/>
</dbReference>
<evidence type="ECO:0000256" key="1">
    <source>
        <dbReference type="SAM" id="Phobius"/>
    </source>
</evidence>
<feature type="transmembrane region" description="Helical" evidence="1">
    <location>
        <begin position="890"/>
        <end position="909"/>
    </location>
</feature>
<feature type="transmembrane region" description="Helical" evidence="1">
    <location>
        <begin position="554"/>
        <end position="576"/>
    </location>
</feature>
<evidence type="ECO:0000313" key="2">
    <source>
        <dbReference type="EMBL" id="OGB73338.1"/>
    </source>
</evidence>
<dbReference type="EMBL" id="METD01000001">
    <property type="protein sequence ID" value="OGB73338.1"/>
    <property type="molecule type" value="Genomic_DNA"/>
</dbReference>
<accession>A0A1F4NPW7</accession>
<gene>
    <name evidence="2" type="ORF">A3K51_00455</name>
</gene>
<dbReference type="Gene3D" id="1.20.1640.10">
    <property type="entry name" value="Multidrug efflux transporter AcrB transmembrane domain"/>
    <property type="match status" value="2"/>
</dbReference>